<dbReference type="InterPro" id="IPR017853">
    <property type="entry name" value="GH"/>
</dbReference>
<keyword evidence="23" id="KW-1185">Reference proteome</keyword>
<evidence type="ECO:0000256" key="9">
    <source>
        <dbReference type="ARBA" id="ARBA00022729"/>
    </source>
</evidence>
<dbReference type="Pfam" id="PF00332">
    <property type="entry name" value="Glyco_hydro_17"/>
    <property type="match status" value="1"/>
</dbReference>
<evidence type="ECO:0000256" key="3">
    <source>
        <dbReference type="ARBA" id="ARBA00004401"/>
    </source>
</evidence>
<evidence type="ECO:0000256" key="8">
    <source>
        <dbReference type="ARBA" id="ARBA00022525"/>
    </source>
</evidence>
<keyword evidence="14" id="KW-0961">Cell wall biogenesis/degradation</keyword>
<feature type="region of interest" description="Disordered" evidence="20">
    <location>
        <begin position="156"/>
        <end position="175"/>
    </location>
</feature>
<comment type="similarity">
    <text evidence="4 19">Belongs to the glycosyl hydrolase 17 family.</text>
</comment>
<gene>
    <name evidence="22" type="ORF">VKT23_006772</name>
</gene>
<evidence type="ECO:0000256" key="5">
    <source>
        <dbReference type="ARBA" id="ARBA00012780"/>
    </source>
</evidence>
<comment type="catalytic activity">
    <reaction evidence="1">
        <text>Hydrolysis of (1-&gt;3)-beta-D-glucosidic linkages in (1-&gt;3)-beta-D-glucans.</text>
        <dbReference type="EC" id="3.2.1.39"/>
    </reaction>
</comment>
<keyword evidence="21" id="KW-1133">Transmembrane helix</keyword>
<evidence type="ECO:0000256" key="17">
    <source>
        <dbReference type="ARBA" id="ARBA00042373"/>
    </source>
</evidence>
<protein>
    <recommendedName>
        <fullName evidence="5">glucan endo-1,3-beta-D-glucosidase</fullName>
        <ecNumber evidence="5">3.2.1.39</ecNumber>
    </recommendedName>
    <alternativeName>
        <fullName evidence="18">Endo-1,3-beta-glucanase btgC</fullName>
    </alternativeName>
    <alternativeName>
        <fullName evidence="17">Laminarinase btgC</fullName>
    </alternativeName>
</protein>
<keyword evidence="7" id="KW-0134">Cell wall</keyword>
<evidence type="ECO:0000256" key="6">
    <source>
        <dbReference type="ARBA" id="ARBA00022475"/>
    </source>
</evidence>
<dbReference type="Gene3D" id="3.20.20.80">
    <property type="entry name" value="Glycosidases"/>
    <property type="match status" value="2"/>
</dbReference>
<dbReference type="Proteomes" id="UP001498398">
    <property type="component" value="Unassembled WGS sequence"/>
</dbReference>
<keyword evidence="8" id="KW-0964">Secreted</keyword>
<evidence type="ECO:0000256" key="2">
    <source>
        <dbReference type="ARBA" id="ARBA00004191"/>
    </source>
</evidence>
<feature type="compositionally biased region" description="Low complexity" evidence="20">
    <location>
        <begin position="156"/>
        <end position="166"/>
    </location>
</feature>
<evidence type="ECO:0000313" key="23">
    <source>
        <dbReference type="Proteomes" id="UP001498398"/>
    </source>
</evidence>
<sequence length="495" mass="53310">MYSQYRDQPGHDSNYDLQDYYDAVPPAHRLSGFHNSTDNIPLSTQPSSRPGSGYGQLNNGSTADFNSPFRDSAAVGAGAGAAGLGAAAAAGYARRPHFGDRRQEMANEPLSDRDAWLEKNHQSGKRSRWIVIGVIALAIIIVIGVVVGVVVSKKNSSSSSSSASVVQQTDQNDPSTFVKDSRLKQSFYGIAYTPEGAQLPECGANLKDVITDIQLLSQLTTRIRLYGADCNQSALVLEAIKETKVDMQVFLGNYPAATDGGEAYARQRDIIKQAIQDYGTDHIAGVTVGNEFILNYLNANGGGSDPNSAVGNQGGEALITNITDTRSMLTDLGVTLKVGNADAGSYFNDEVLAKVDYGMANVHPWFANVSIDQAAGWTWDFFETQDVSLAQGLSNNPQMSIAETGWPTASSDAGNESNGPSTASEENLQKFLDTFVCQANTNGTEYFFFEFFDEPWKDKQFGGVEGWWGLFYSNRTLKNIEIPDCSGSSSTSTTA</sequence>
<evidence type="ECO:0000256" key="21">
    <source>
        <dbReference type="SAM" id="Phobius"/>
    </source>
</evidence>
<dbReference type="InterPro" id="IPR050732">
    <property type="entry name" value="Beta-glucan_modifiers"/>
</dbReference>
<evidence type="ECO:0000256" key="15">
    <source>
        <dbReference type="ARBA" id="ARBA00023326"/>
    </source>
</evidence>
<organism evidence="22 23">
    <name type="scientific">Marasmiellus scandens</name>
    <dbReference type="NCBI Taxonomy" id="2682957"/>
    <lineage>
        <taxon>Eukaryota</taxon>
        <taxon>Fungi</taxon>
        <taxon>Dikarya</taxon>
        <taxon>Basidiomycota</taxon>
        <taxon>Agaricomycotina</taxon>
        <taxon>Agaricomycetes</taxon>
        <taxon>Agaricomycetidae</taxon>
        <taxon>Agaricales</taxon>
        <taxon>Marasmiineae</taxon>
        <taxon>Omphalotaceae</taxon>
        <taxon>Marasmiellus</taxon>
    </lineage>
</organism>
<keyword evidence="11 21" id="KW-0472">Membrane</keyword>
<dbReference type="PANTHER" id="PTHR16631:SF17">
    <property type="entry name" value="GLUCAN ENDO-1,3-BETA-GLUCOSIDASE BTGC"/>
    <property type="match status" value="1"/>
</dbReference>
<evidence type="ECO:0000256" key="19">
    <source>
        <dbReference type="RuleBase" id="RU004335"/>
    </source>
</evidence>
<feature type="region of interest" description="Disordered" evidence="20">
    <location>
        <begin position="400"/>
        <end position="424"/>
    </location>
</feature>
<evidence type="ECO:0000256" key="13">
    <source>
        <dbReference type="ARBA" id="ARBA00023277"/>
    </source>
</evidence>
<evidence type="ECO:0000256" key="7">
    <source>
        <dbReference type="ARBA" id="ARBA00022512"/>
    </source>
</evidence>
<evidence type="ECO:0000313" key="22">
    <source>
        <dbReference type="EMBL" id="KAK7463419.1"/>
    </source>
</evidence>
<dbReference type="SUPFAM" id="SSF51445">
    <property type="entry name" value="(Trans)glycosidases"/>
    <property type="match status" value="1"/>
</dbReference>
<comment type="caution">
    <text evidence="22">The sequence shown here is derived from an EMBL/GenBank/DDBJ whole genome shotgun (WGS) entry which is preliminary data.</text>
</comment>
<evidence type="ECO:0000256" key="16">
    <source>
        <dbReference type="ARBA" id="ARBA00037649"/>
    </source>
</evidence>
<evidence type="ECO:0000256" key="14">
    <source>
        <dbReference type="ARBA" id="ARBA00023316"/>
    </source>
</evidence>
<feature type="transmembrane region" description="Helical" evidence="21">
    <location>
        <begin position="129"/>
        <end position="151"/>
    </location>
</feature>
<proteinExistence type="inferred from homology"/>
<keyword evidence="6" id="KW-1003">Cell membrane</keyword>
<accession>A0ABR1JQI7</accession>
<evidence type="ECO:0000256" key="4">
    <source>
        <dbReference type="ARBA" id="ARBA00008773"/>
    </source>
</evidence>
<evidence type="ECO:0000256" key="1">
    <source>
        <dbReference type="ARBA" id="ARBA00000382"/>
    </source>
</evidence>
<dbReference type="EMBL" id="JBANRG010000009">
    <property type="protein sequence ID" value="KAK7463419.1"/>
    <property type="molecule type" value="Genomic_DNA"/>
</dbReference>
<keyword evidence="9" id="KW-0732">Signal</keyword>
<keyword evidence="15" id="KW-0624">Polysaccharide degradation</keyword>
<keyword evidence="13" id="KW-0119">Carbohydrate metabolism</keyword>
<evidence type="ECO:0000256" key="11">
    <source>
        <dbReference type="ARBA" id="ARBA00023136"/>
    </source>
</evidence>
<dbReference type="EC" id="3.2.1.39" evidence="5"/>
<name>A0ABR1JQI7_9AGAR</name>
<evidence type="ECO:0000256" key="18">
    <source>
        <dbReference type="ARBA" id="ARBA00043078"/>
    </source>
</evidence>
<keyword evidence="12" id="KW-0325">Glycoprotein</keyword>
<reference evidence="22 23" key="1">
    <citation type="submission" date="2024-01" db="EMBL/GenBank/DDBJ databases">
        <title>A draft genome for the cacao thread blight pathogen Marasmiellus scandens.</title>
        <authorList>
            <person name="Baruah I.K."/>
            <person name="Leung J."/>
            <person name="Bukari Y."/>
            <person name="Amoako-Attah I."/>
            <person name="Meinhardt L.W."/>
            <person name="Bailey B.A."/>
            <person name="Cohen S.P."/>
        </authorList>
    </citation>
    <scope>NUCLEOTIDE SEQUENCE [LARGE SCALE GENOMIC DNA]</scope>
    <source>
        <strain evidence="22 23">GH-19</strain>
    </source>
</reference>
<keyword evidence="21" id="KW-0812">Transmembrane</keyword>
<keyword evidence="10" id="KW-0378">Hydrolase</keyword>
<comment type="subcellular location">
    <subcellularLocation>
        <location evidence="3">Cell membrane</location>
        <topology evidence="3">Single-pass type II membrane protein</topology>
    </subcellularLocation>
    <subcellularLocation>
        <location evidence="2">Secreted</location>
        <location evidence="2">Cell wall</location>
    </subcellularLocation>
</comment>
<comment type="function">
    <text evidence="16">Glucanases play a role in cell expansion during growth, in cell-cell fusion during mating, and in spore release during sporulation. This enzyme may be involved in beta-glucan degradation. Active on laminarin and lichenan.</text>
</comment>
<evidence type="ECO:0000256" key="20">
    <source>
        <dbReference type="SAM" id="MobiDB-lite"/>
    </source>
</evidence>
<feature type="transmembrane region" description="Helical" evidence="21">
    <location>
        <begin position="73"/>
        <end position="93"/>
    </location>
</feature>
<evidence type="ECO:0000256" key="10">
    <source>
        <dbReference type="ARBA" id="ARBA00022801"/>
    </source>
</evidence>
<dbReference type="InterPro" id="IPR000490">
    <property type="entry name" value="Glyco_hydro_17"/>
</dbReference>
<evidence type="ECO:0000256" key="12">
    <source>
        <dbReference type="ARBA" id="ARBA00023180"/>
    </source>
</evidence>
<dbReference type="PANTHER" id="PTHR16631">
    <property type="entry name" value="GLUCAN 1,3-BETA-GLUCOSIDASE"/>
    <property type="match status" value="1"/>
</dbReference>
<feature type="region of interest" description="Disordered" evidence="20">
    <location>
        <begin position="28"/>
        <end position="62"/>
    </location>
</feature>
<feature type="compositionally biased region" description="Polar residues" evidence="20">
    <location>
        <begin position="33"/>
        <end position="62"/>
    </location>
</feature>